<proteinExistence type="predicted"/>
<reference evidence="8" key="1">
    <citation type="submission" date="2018-05" db="EMBL/GenBank/DDBJ databases">
        <authorList>
            <person name="Lanie J.A."/>
            <person name="Ng W.-L."/>
            <person name="Kazmierczak K.M."/>
            <person name="Andrzejewski T.M."/>
            <person name="Davidsen T.M."/>
            <person name="Wayne K.J."/>
            <person name="Tettelin H."/>
            <person name="Glass J.I."/>
            <person name="Rusch D."/>
            <person name="Podicherti R."/>
            <person name="Tsui H.-C.T."/>
            <person name="Winkler M.E."/>
        </authorList>
    </citation>
    <scope>NUCLEOTIDE SEQUENCE</scope>
</reference>
<dbReference type="Gene3D" id="1.20.1250.20">
    <property type="entry name" value="MFS general substrate transporter like domains"/>
    <property type="match status" value="1"/>
</dbReference>
<keyword evidence="5 6" id="KW-0472">Membrane</keyword>
<gene>
    <name evidence="8" type="ORF">METZ01_LOCUS65026</name>
</gene>
<dbReference type="Pfam" id="PF07690">
    <property type="entry name" value="MFS_1"/>
    <property type="match status" value="2"/>
</dbReference>
<dbReference type="AlphaFoldDB" id="A0A381T7L3"/>
<dbReference type="EMBL" id="UINC01004148">
    <property type="protein sequence ID" value="SVA12172.1"/>
    <property type="molecule type" value="Genomic_DNA"/>
</dbReference>
<dbReference type="PANTHER" id="PTHR42718:SF9">
    <property type="entry name" value="MAJOR FACILITATOR SUPERFAMILY MULTIDRUG TRANSPORTER MFSC"/>
    <property type="match status" value="1"/>
</dbReference>
<feature type="transmembrane region" description="Helical" evidence="6">
    <location>
        <begin position="332"/>
        <end position="352"/>
    </location>
</feature>
<dbReference type="Gene3D" id="1.20.1720.10">
    <property type="entry name" value="Multidrug resistance protein D"/>
    <property type="match status" value="1"/>
</dbReference>
<feature type="transmembrane region" description="Helical" evidence="6">
    <location>
        <begin position="364"/>
        <end position="385"/>
    </location>
</feature>
<feature type="transmembrane region" description="Helical" evidence="6">
    <location>
        <begin position="111"/>
        <end position="132"/>
    </location>
</feature>
<dbReference type="SUPFAM" id="SSF103473">
    <property type="entry name" value="MFS general substrate transporter"/>
    <property type="match status" value="2"/>
</dbReference>
<evidence type="ECO:0000256" key="5">
    <source>
        <dbReference type="ARBA" id="ARBA00023136"/>
    </source>
</evidence>
<dbReference type="InterPro" id="IPR011701">
    <property type="entry name" value="MFS"/>
</dbReference>
<feature type="transmembrane region" description="Helical" evidence="6">
    <location>
        <begin position="52"/>
        <end position="70"/>
    </location>
</feature>
<evidence type="ECO:0000256" key="6">
    <source>
        <dbReference type="SAM" id="Phobius"/>
    </source>
</evidence>
<feature type="domain" description="Major facilitator superfamily (MFS) profile" evidence="7">
    <location>
        <begin position="17"/>
        <end position="473"/>
    </location>
</feature>
<dbReference type="PANTHER" id="PTHR42718">
    <property type="entry name" value="MAJOR FACILITATOR SUPERFAMILY MULTIDRUG TRANSPORTER MFSC"/>
    <property type="match status" value="1"/>
</dbReference>
<feature type="transmembrane region" description="Helical" evidence="6">
    <location>
        <begin position="271"/>
        <end position="296"/>
    </location>
</feature>
<evidence type="ECO:0000256" key="3">
    <source>
        <dbReference type="ARBA" id="ARBA00022692"/>
    </source>
</evidence>
<name>A0A381T7L3_9ZZZZ</name>
<comment type="subcellular location">
    <subcellularLocation>
        <location evidence="1">Membrane</location>
        <topology evidence="1">Multi-pass membrane protein</topology>
    </subcellularLocation>
</comment>
<dbReference type="CDD" id="cd17321">
    <property type="entry name" value="MFS_MMR_MDR_like"/>
    <property type="match status" value="1"/>
</dbReference>
<evidence type="ECO:0000256" key="2">
    <source>
        <dbReference type="ARBA" id="ARBA00022448"/>
    </source>
</evidence>
<keyword evidence="3 6" id="KW-0812">Transmembrane</keyword>
<dbReference type="InterPro" id="IPR036259">
    <property type="entry name" value="MFS_trans_sf"/>
</dbReference>
<protein>
    <recommendedName>
        <fullName evidence="7">Major facilitator superfamily (MFS) profile domain-containing protein</fullName>
    </recommendedName>
</protein>
<feature type="transmembrane region" description="Helical" evidence="6">
    <location>
        <begin position="302"/>
        <end position="320"/>
    </location>
</feature>
<feature type="transmembrane region" description="Helical" evidence="6">
    <location>
        <begin position="82"/>
        <end position="99"/>
    </location>
</feature>
<evidence type="ECO:0000259" key="7">
    <source>
        <dbReference type="PROSITE" id="PS50850"/>
    </source>
</evidence>
<feature type="transmembrane region" description="Helical" evidence="6">
    <location>
        <begin position="450"/>
        <end position="473"/>
    </location>
</feature>
<evidence type="ECO:0000256" key="1">
    <source>
        <dbReference type="ARBA" id="ARBA00004141"/>
    </source>
</evidence>
<organism evidence="8">
    <name type="scientific">marine metagenome</name>
    <dbReference type="NCBI Taxonomy" id="408172"/>
    <lineage>
        <taxon>unclassified sequences</taxon>
        <taxon>metagenomes</taxon>
        <taxon>ecological metagenomes</taxon>
    </lineage>
</organism>
<keyword evidence="4 6" id="KW-1133">Transmembrane helix</keyword>
<evidence type="ECO:0000256" key="4">
    <source>
        <dbReference type="ARBA" id="ARBA00022989"/>
    </source>
</evidence>
<dbReference type="PROSITE" id="PS50850">
    <property type="entry name" value="MFS"/>
    <property type="match status" value="1"/>
</dbReference>
<feature type="transmembrane region" description="Helical" evidence="6">
    <location>
        <begin position="172"/>
        <end position="190"/>
    </location>
</feature>
<keyword evidence="2" id="KW-0813">Transport</keyword>
<evidence type="ECO:0000313" key="8">
    <source>
        <dbReference type="EMBL" id="SVA12172.1"/>
    </source>
</evidence>
<dbReference type="GO" id="GO:0022857">
    <property type="term" value="F:transmembrane transporter activity"/>
    <property type="evidence" value="ECO:0007669"/>
    <property type="project" value="InterPro"/>
</dbReference>
<feature type="transmembrane region" description="Helical" evidence="6">
    <location>
        <begin position="230"/>
        <end position="250"/>
    </location>
</feature>
<dbReference type="InterPro" id="IPR020846">
    <property type="entry name" value="MFS_dom"/>
</dbReference>
<dbReference type="GO" id="GO:0016020">
    <property type="term" value="C:membrane"/>
    <property type="evidence" value="ECO:0007669"/>
    <property type="project" value="UniProtKB-SubCell"/>
</dbReference>
<accession>A0A381T7L3</accession>
<sequence length="495" mass="51462">MSLDPEIELRTKTRVLVAAAATLGMFLAALDTSLNVALPSMTEDLNADLQSIQWLIVAFVATQAALVMGAGSFADRFGLRPVYIFGSMTYLASMFFIAFSPNLETMVGFRVLQALGTGCLFAVSPAIAAGVFPSHRRGLSMGFAVGSQALGMLAGTIGAGLLVGWIGWEWIFLGRTPFAIAAIILGVSVLERRRSGPVSGPAFDVAGAVLLVGGLLCLVIGLRLGRSLGWTSPVVLTLLPLAPVFLGAFWRAELTAKWPVLPGYLLRQWGFIVSSSSMFLANLGVFVIWFIFPFYVADSLGGGALTLGLMLATLAFLNTICSGAGGWLCDRFNYLPVGVGGLLVMASGLLYLGFLGTESSLGHVALRVGIVGAGLGLFQAATYSLMLGTVPPDRFGTAGAALSLSQSCGRVLSVAVIGGVFGWRSDYHLTVSGVGAEAEGIAFIKAFKDVFVIGSSLGLLAAVVFLIGGWRLVGAGPVADSQHPQPIGAGEVGLN</sequence>
<feature type="transmembrane region" description="Helical" evidence="6">
    <location>
        <begin position="144"/>
        <end position="166"/>
    </location>
</feature>
<feature type="transmembrane region" description="Helical" evidence="6">
    <location>
        <begin position="202"/>
        <end position="224"/>
    </location>
</feature>